<keyword evidence="2" id="KW-0808">Transferase</keyword>
<dbReference type="GO" id="GO:0016758">
    <property type="term" value="F:hexosyltransferase activity"/>
    <property type="evidence" value="ECO:0007669"/>
    <property type="project" value="InterPro"/>
</dbReference>
<dbReference type="KEGG" id="kqi:F1D05_34015"/>
<accession>A0A7G6X706</accession>
<dbReference type="AlphaFoldDB" id="A0A7G6X706"/>
<reference evidence="2 3" key="2">
    <citation type="journal article" date="2020" name="Microbiol. Resour. Announc.">
        <title>Antarctic desert soil bacteria exhibit high novel natural product potential, evaluated through long-read genome sequencing and comparative genomics.</title>
        <authorList>
            <person name="Benaud N."/>
            <person name="Edwards R.J."/>
            <person name="Amos T.G."/>
            <person name="D'Agostino P.M."/>
            <person name="Gutierrez-Chavez C."/>
            <person name="Montgomery K."/>
            <person name="Nicetic I."/>
            <person name="Ferrari B.C."/>
        </authorList>
    </citation>
    <scope>NUCLEOTIDE SEQUENCE [LARGE SCALE GENOMIC DNA]</scope>
    <source>
        <strain evidence="2 3">SPB151</strain>
    </source>
</reference>
<reference evidence="3" key="1">
    <citation type="submission" date="2019-09" db="EMBL/GenBank/DDBJ databases">
        <title>Antimicrobial potential of Antarctic Bacteria.</title>
        <authorList>
            <person name="Benaud N."/>
            <person name="Edwards R.J."/>
            <person name="Ferrari B.C."/>
        </authorList>
    </citation>
    <scope>NUCLEOTIDE SEQUENCE [LARGE SCALE GENOMIC DNA]</scope>
    <source>
        <strain evidence="3">SPB151</strain>
    </source>
</reference>
<protein>
    <submittedName>
        <fullName evidence="2">Glycosyl transferase family 28</fullName>
    </submittedName>
</protein>
<proteinExistence type="predicted"/>
<dbReference type="RefSeq" id="WP_185444426.1">
    <property type="nucleotide sequence ID" value="NZ_CP043661.1"/>
</dbReference>
<name>A0A7G6X706_9ACTN</name>
<dbReference type="Proteomes" id="UP000515563">
    <property type="component" value="Chromosome"/>
</dbReference>
<evidence type="ECO:0000259" key="1">
    <source>
        <dbReference type="Pfam" id="PF04101"/>
    </source>
</evidence>
<dbReference type="InterPro" id="IPR007235">
    <property type="entry name" value="Glyco_trans_28_C"/>
</dbReference>
<feature type="domain" description="Glycosyl transferase family 28 C-terminal" evidence="1">
    <location>
        <begin position="54"/>
        <end position="141"/>
    </location>
</feature>
<organism evidence="2 3">
    <name type="scientific">Kribbella qitaiheensis</name>
    <dbReference type="NCBI Taxonomy" id="1544730"/>
    <lineage>
        <taxon>Bacteria</taxon>
        <taxon>Bacillati</taxon>
        <taxon>Actinomycetota</taxon>
        <taxon>Actinomycetes</taxon>
        <taxon>Propionibacteriales</taxon>
        <taxon>Kribbellaceae</taxon>
        <taxon>Kribbella</taxon>
    </lineage>
</organism>
<dbReference type="Gene3D" id="3.40.50.2000">
    <property type="entry name" value="Glycogen Phosphorylase B"/>
    <property type="match status" value="1"/>
</dbReference>
<keyword evidence="3" id="KW-1185">Reference proteome</keyword>
<evidence type="ECO:0000313" key="2">
    <source>
        <dbReference type="EMBL" id="QNE22021.1"/>
    </source>
</evidence>
<dbReference type="SUPFAM" id="SSF53756">
    <property type="entry name" value="UDP-Glycosyltransferase/glycogen phosphorylase"/>
    <property type="match status" value="1"/>
</dbReference>
<dbReference type="EMBL" id="CP043661">
    <property type="protein sequence ID" value="QNE22021.1"/>
    <property type="molecule type" value="Genomic_DNA"/>
</dbReference>
<sequence>MSELDVLVILGTDHHHFDRLVGWLDDFLEQPGNESLRALVQLGDTAPPHRAEGIGIVAYDELQRLMRRATAVVTHGGPATMLEVRKQGRKPLVVPRDPALGEHVDQHQQEFSRRMGKLGLITLCEERGAFLDTLAAILKDPDAHAVSGQENERDRAQVTAAVAATGSIIDRLATGHRRKKR</sequence>
<gene>
    <name evidence="2" type="ORF">F1D05_34015</name>
</gene>
<evidence type="ECO:0000313" key="3">
    <source>
        <dbReference type="Proteomes" id="UP000515563"/>
    </source>
</evidence>
<dbReference type="Pfam" id="PF04101">
    <property type="entry name" value="Glyco_tran_28_C"/>
    <property type="match status" value="1"/>
</dbReference>